<dbReference type="GO" id="GO:0003700">
    <property type="term" value="F:DNA-binding transcription factor activity"/>
    <property type="evidence" value="ECO:0007669"/>
    <property type="project" value="InterPro"/>
</dbReference>
<dbReference type="PROSITE" id="PS01124">
    <property type="entry name" value="HTH_ARAC_FAMILY_2"/>
    <property type="match status" value="1"/>
</dbReference>
<dbReference type="Pfam" id="PF12852">
    <property type="entry name" value="Cupin_6"/>
    <property type="match status" value="1"/>
</dbReference>
<dbReference type="PROSITE" id="PS00041">
    <property type="entry name" value="HTH_ARAC_FAMILY_1"/>
    <property type="match status" value="1"/>
</dbReference>
<dbReference type="GO" id="GO:0043565">
    <property type="term" value="F:sequence-specific DNA binding"/>
    <property type="evidence" value="ECO:0007669"/>
    <property type="project" value="InterPro"/>
</dbReference>
<dbReference type="PRINTS" id="PR00032">
    <property type="entry name" value="HTHARAC"/>
</dbReference>
<dbReference type="AlphaFoldDB" id="A0A1T4LF73"/>
<dbReference type="InterPro" id="IPR050204">
    <property type="entry name" value="AraC_XylS_family_regulators"/>
</dbReference>
<dbReference type="RefSeq" id="WP_078706501.1">
    <property type="nucleotide sequence ID" value="NZ_FUXL01000001.1"/>
</dbReference>
<sequence>MVDPLTQVVSLLQPRAELSKVVTAHGVWRVRRTEAGRPFYCAALDGSARLLLNDREPLVLEKGDFLLIPAAFDFAMESIDQPSGRSLDSEPTMVRPGAARIGDEGDLPVTRMLVGYCSFGSSDAALLVSLLPQLVHVWGERRLTILVKLVDEESRGFRPGREVILSRLLEVLLIEALRATAGPSAAPGLLRGLGDERLAAVLRRIHEEPRRPWTVGQLAREAALSRSSFFERFRRAVGVAPMEYLLGWRMALAKDLLRRGEGGVAEVAERIGYGSASTFSVAFARHVGMAPTAYARMQRVP</sequence>
<evidence type="ECO:0000259" key="4">
    <source>
        <dbReference type="PROSITE" id="PS01124"/>
    </source>
</evidence>
<gene>
    <name evidence="5" type="ORF">SAMN05428963_101196</name>
</gene>
<dbReference type="InterPro" id="IPR009057">
    <property type="entry name" value="Homeodomain-like_sf"/>
</dbReference>
<accession>A0A1T4LF73</accession>
<protein>
    <submittedName>
        <fullName evidence="5">Transcriptional regulator, AraC family</fullName>
    </submittedName>
</protein>
<dbReference type="Gene3D" id="1.10.10.60">
    <property type="entry name" value="Homeodomain-like"/>
    <property type="match status" value="2"/>
</dbReference>
<dbReference type="SMART" id="SM00342">
    <property type="entry name" value="HTH_ARAC"/>
    <property type="match status" value="1"/>
</dbReference>
<keyword evidence="3" id="KW-0804">Transcription</keyword>
<dbReference type="PANTHER" id="PTHR46796">
    <property type="entry name" value="HTH-TYPE TRANSCRIPTIONAL ACTIVATOR RHAS-RELATED"/>
    <property type="match status" value="1"/>
</dbReference>
<evidence type="ECO:0000256" key="2">
    <source>
        <dbReference type="ARBA" id="ARBA00023125"/>
    </source>
</evidence>
<dbReference type="PANTHER" id="PTHR46796:SF13">
    <property type="entry name" value="HTH-TYPE TRANSCRIPTIONAL ACTIVATOR RHAS"/>
    <property type="match status" value="1"/>
</dbReference>
<evidence type="ECO:0000256" key="3">
    <source>
        <dbReference type="ARBA" id="ARBA00023163"/>
    </source>
</evidence>
<dbReference type="Pfam" id="PF12833">
    <property type="entry name" value="HTH_18"/>
    <property type="match status" value="1"/>
</dbReference>
<evidence type="ECO:0000256" key="1">
    <source>
        <dbReference type="ARBA" id="ARBA00023015"/>
    </source>
</evidence>
<keyword evidence="1" id="KW-0805">Transcription regulation</keyword>
<dbReference type="InterPro" id="IPR020449">
    <property type="entry name" value="Tscrpt_reg_AraC-type_HTH"/>
</dbReference>
<dbReference type="OrthoDB" id="9783876at2"/>
<keyword evidence="6" id="KW-1185">Reference proteome</keyword>
<evidence type="ECO:0000313" key="5">
    <source>
        <dbReference type="EMBL" id="SJZ53323.1"/>
    </source>
</evidence>
<dbReference type="InterPro" id="IPR032783">
    <property type="entry name" value="AraC_lig"/>
</dbReference>
<reference evidence="5 6" key="1">
    <citation type="submission" date="2017-02" db="EMBL/GenBank/DDBJ databases">
        <authorList>
            <person name="Peterson S.W."/>
        </authorList>
    </citation>
    <scope>NUCLEOTIDE SEQUENCE [LARGE SCALE GENOMIC DNA]</scope>
    <source>
        <strain evidence="5 6">USBA 369</strain>
    </source>
</reference>
<dbReference type="InterPro" id="IPR018062">
    <property type="entry name" value="HTH_AraC-typ_CS"/>
</dbReference>
<dbReference type="STRING" id="1365950.SAMN05428963_101196"/>
<feature type="domain" description="HTH araC/xylS-type" evidence="4">
    <location>
        <begin position="199"/>
        <end position="297"/>
    </location>
</feature>
<dbReference type="InterPro" id="IPR018060">
    <property type="entry name" value="HTH_AraC"/>
</dbReference>
<dbReference type="Proteomes" id="UP000190135">
    <property type="component" value="Unassembled WGS sequence"/>
</dbReference>
<organism evidence="5 6">
    <name type="scientific">Consotaella salsifontis</name>
    <dbReference type="NCBI Taxonomy" id="1365950"/>
    <lineage>
        <taxon>Bacteria</taxon>
        <taxon>Pseudomonadati</taxon>
        <taxon>Pseudomonadota</taxon>
        <taxon>Alphaproteobacteria</taxon>
        <taxon>Hyphomicrobiales</taxon>
        <taxon>Aurantimonadaceae</taxon>
        <taxon>Consotaella</taxon>
    </lineage>
</organism>
<dbReference type="EMBL" id="FUXL01000001">
    <property type="protein sequence ID" value="SJZ53323.1"/>
    <property type="molecule type" value="Genomic_DNA"/>
</dbReference>
<proteinExistence type="predicted"/>
<dbReference type="SUPFAM" id="SSF46689">
    <property type="entry name" value="Homeodomain-like"/>
    <property type="match status" value="2"/>
</dbReference>
<keyword evidence="2" id="KW-0238">DNA-binding</keyword>
<name>A0A1T4LF73_9HYPH</name>
<evidence type="ECO:0000313" key="6">
    <source>
        <dbReference type="Proteomes" id="UP000190135"/>
    </source>
</evidence>